<dbReference type="InterPro" id="IPR046348">
    <property type="entry name" value="SIS_dom_sf"/>
</dbReference>
<dbReference type="SUPFAM" id="SSF53697">
    <property type="entry name" value="SIS domain"/>
    <property type="match status" value="1"/>
</dbReference>
<feature type="domain" description="HTH rpiR-type" evidence="4">
    <location>
        <begin position="5"/>
        <end position="81"/>
    </location>
</feature>
<dbReference type="GO" id="GO:1901135">
    <property type="term" value="P:carbohydrate derivative metabolic process"/>
    <property type="evidence" value="ECO:0007669"/>
    <property type="project" value="InterPro"/>
</dbReference>
<organism evidence="6 7">
    <name type="scientific">Acerihabitans arboris</name>
    <dbReference type="NCBI Taxonomy" id="2691583"/>
    <lineage>
        <taxon>Bacteria</taxon>
        <taxon>Pseudomonadati</taxon>
        <taxon>Pseudomonadota</taxon>
        <taxon>Gammaproteobacteria</taxon>
        <taxon>Enterobacterales</taxon>
        <taxon>Pectobacteriaceae</taxon>
        <taxon>Acerihabitans</taxon>
    </lineage>
</organism>
<keyword evidence="3" id="KW-0804">Transcription</keyword>
<dbReference type="InterPro" id="IPR047640">
    <property type="entry name" value="RpiR-like"/>
</dbReference>
<protein>
    <submittedName>
        <fullName evidence="6">SIS domain-containing protein</fullName>
    </submittedName>
</protein>
<dbReference type="AlphaFoldDB" id="A0A845SJ08"/>
<dbReference type="InterPro" id="IPR001347">
    <property type="entry name" value="SIS_dom"/>
</dbReference>
<dbReference type="InterPro" id="IPR009057">
    <property type="entry name" value="Homeodomain-like_sf"/>
</dbReference>
<dbReference type="GO" id="GO:0003700">
    <property type="term" value="F:DNA-binding transcription factor activity"/>
    <property type="evidence" value="ECO:0007669"/>
    <property type="project" value="InterPro"/>
</dbReference>
<dbReference type="RefSeq" id="WP_162365976.1">
    <property type="nucleotide sequence ID" value="NZ_WUBS01000007.1"/>
</dbReference>
<evidence type="ECO:0000313" key="6">
    <source>
        <dbReference type="EMBL" id="NDL63247.1"/>
    </source>
</evidence>
<evidence type="ECO:0000256" key="3">
    <source>
        <dbReference type="ARBA" id="ARBA00023163"/>
    </source>
</evidence>
<reference evidence="6 7" key="2">
    <citation type="submission" date="2020-02" db="EMBL/GenBank/DDBJ databases">
        <title>The new genus of Enterobacteriales.</title>
        <authorList>
            <person name="Kim I.S."/>
        </authorList>
    </citation>
    <scope>NUCLEOTIDE SEQUENCE [LARGE SCALE GENOMIC DNA]</scope>
    <source>
        <strain evidence="6 7">SAP-6</strain>
    </source>
</reference>
<keyword evidence="2" id="KW-0238">DNA-binding</keyword>
<evidence type="ECO:0000256" key="1">
    <source>
        <dbReference type="ARBA" id="ARBA00023015"/>
    </source>
</evidence>
<dbReference type="Proteomes" id="UP000461443">
    <property type="component" value="Unassembled WGS sequence"/>
</dbReference>
<dbReference type="InterPro" id="IPR035472">
    <property type="entry name" value="RpiR-like_SIS"/>
</dbReference>
<evidence type="ECO:0000256" key="2">
    <source>
        <dbReference type="ARBA" id="ARBA00023125"/>
    </source>
</evidence>
<feature type="domain" description="SIS" evidence="5">
    <location>
        <begin position="119"/>
        <end position="259"/>
    </location>
</feature>
<dbReference type="InterPro" id="IPR036388">
    <property type="entry name" value="WH-like_DNA-bd_sf"/>
</dbReference>
<dbReference type="Gene3D" id="3.40.50.10490">
    <property type="entry name" value="Glucose-6-phosphate isomerase like protein, domain 1"/>
    <property type="match status" value="1"/>
</dbReference>
<name>A0A845SJ08_9GAMM</name>
<dbReference type="Pfam" id="PF01380">
    <property type="entry name" value="SIS"/>
    <property type="match status" value="1"/>
</dbReference>
<dbReference type="EMBL" id="WUBS01000007">
    <property type="protein sequence ID" value="NDL63247.1"/>
    <property type="molecule type" value="Genomic_DNA"/>
</dbReference>
<gene>
    <name evidence="6" type="ORF">GRH90_10870</name>
</gene>
<dbReference type="InterPro" id="IPR000281">
    <property type="entry name" value="HTH_RpiR"/>
</dbReference>
<evidence type="ECO:0000259" key="4">
    <source>
        <dbReference type="PROSITE" id="PS51071"/>
    </source>
</evidence>
<proteinExistence type="predicted"/>
<comment type="caution">
    <text evidence="6">The sequence shown here is derived from an EMBL/GenBank/DDBJ whole genome shotgun (WGS) entry which is preliminary data.</text>
</comment>
<dbReference type="CDD" id="cd05013">
    <property type="entry name" value="SIS_RpiR"/>
    <property type="match status" value="1"/>
</dbReference>
<dbReference type="Gene3D" id="1.10.10.10">
    <property type="entry name" value="Winged helix-like DNA-binding domain superfamily/Winged helix DNA-binding domain"/>
    <property type="match status" value="1"/>
</dbReference>
<evidence type="ECO:0000259" key="5">
    <source>
        <dbReference type="PROSITE" id="PS51464"/>
    </source>
</evidence>
<evidence type="ECO:0000313" key="7">
    <source>
        <dbReference type="Proteomes" id="UP000461443"/>
    </source>
</evidence>
<accession>A0A845SJ08</accession>
<keyword evidence="7" id="KW-1185">Reference proteome</keyword>
<reference evidence="6 7" key="1">
    <citation type="submission" date="2019-12" db="EMBL/GenBank/DDBJ databases">
        <authorList>
            <person name="Lee S.D."/>
        </authorList>
    </citation>
    <scope>NUCLEOTIDE SEQUENCE [LARGE SCALE GENOMIC DNA]</scope>
    <source>
        <strain evidence="6 7">SAP-6</strain>
    </source>
</reference>
<dbReference type="Pfam" id="PF01418">
    <property type="entry name" value="HTH_6"/>
    <property type="match status" value="1"/>
</dbReference>
<dbReference type="PANTHER" id="PTHR30514">
    <property type="entry name" value="GLUCOKINASE"/>
    <property type="match status" value="1"/>
</dbReference>
<dbReference type="PANTHER" id="PTHR30514:SF1">
    <property type="entry name" value="HTH-TYPE TRANSCRIPTIONAL REGULATOR HEXR-RELATED"/>
    <property type="match status" value="1"/>
</dbReference>
<dbReference type="PROSITE" id="PS51071">
    <property type="entry name" value="HTH_RPIR"/>
    <property type="match status" value="1"/>
</dbReference>
<keyword evidence="1" id="KW-0805">Transcription regulation</keyword>
<dbReference type="GO" id="GO:0097367">
    <property type="term" value="F:carbohydrate derivative binding"/>
    <property type="evidence" value="ECO:0007669"/>
    <property type="project" value="InterPro"/>
</dbReference>
<sequence>MNEKENLLLNLRLDMPGLSPALQKLGGFVMQQAERVLYMTITELARESDTSEATITRFCRHLGCKGFTEFKMALAINLQQAAPAQPDESRDDIATLIDECALALRDTGRLIKRGNLDAAADLLHHARHIQIFGVAASATMGDYLHYKLLRLGMPAQVFTDAHLAAMNSVSFAAGDVTLAISSSGSTRDVLYVVEQARKRGSRIIVLSNTSRSPLAAMADVLLVAAKPEGPFTAGALHSKVGVMLLVELVIMSLLKCDPRYARRSRETAGVTLPMLL</sequence>
<dbReference type="PROSITE" id="PS51464">
    <property type="entry name" value="SIS"/>
    <property type="match status" value="1"/>
</dbReference>
<dbReference type="SUPFAM" id="SSF46689">
    <property type="entry name" value="Homeodomain-like"/>
    <property type="match status" value="1"/>
</dbReference>
<dbReference type="GO" id="GO:0003677">
    <property type="term" value="F:DNA binding"/>
    <property type="evidence" value="ECO:0007669"/>
    <property type="project" value="UniProtKB-KW"/>
</dbReference>